<comment type="subcellular location">
    <subcellularLocation>
        <location evidence="2">Cytoplasm</location>
    </subcellularLocation>
</comment>
<feature type="compositionally biased region" description="Basic and acidic residues" evidence="11">
    <location>
        <begin position="147"/>
        <end position="161"/>
    </location>
</feature>
<comment type="cofactor">
    <cofactor evidence="1">
        <name>[4Fe-4S] cluster</name>
        <dbReference type="ChEBI" id="CHEBI:49883"/>
    </cofactor>
</comment>
<dbReference type="GO" id="GO:0046872">
    <property type="term" value="F:metal ion binding"/>
    <property type="evidence" value="ECO:0007669"/>
    <property type="project" value="UniProtKB-KW"/>
</dbReference>
<organism evidence="13 14">
    <name type="scientific">Acanthamoeba castellanii (strain ATCC 30010 / Neff)</name>
    <dbReference type="NCBI Taxonomy" id="1257118"/>
    <lineage>
        <taxon>Eukaryota</taxon>
        <taxon>Amoebozoa</taxon>
        <taxon>Discosea</taxon>
        <taxon>Longamoebia</taxon>
        <taxon>Centramoebida</taxon>
        <taxon>Acanthamoebidae</taxon>
        <taxon>Acanthamoeba</taxon>
    </lineage>
</organism>
<dbReference type="InterPro" id="IPR004383">
    <property type="entry name" value="rRNA_lsu_MTrfase_RlmN/Cfr"/>
</dbReference>
<evidence type="ECO:0000256" key="11">
    <source>
        <dbReference type="SAM" id="MobiDB-lite"/>
    </source>
</evidence>
<evidence type="ECO:0000256" key="4">
    <source>
        <dbReference type="ARBA" id="ARBA00022490"/>
    </source>
</evidence>
<dbReference type="KEGG" id="acan:ACA1_383720"/>
<dbReference type="GO" id="GO:0030488">
    <property type="term" value="P:tRNA methylation"/>
    <property type="evidence" value="ECO:0007669"/>
    <property type="project" value="TreeGrafter"/>
</dbReference>
<evidence type="ECO:0000256" key="2">
    <source>
        <dbReference type="ARBA" id="ARBA00004496"/>
    </source>
</evidence>
<evidence type="ECO:0000256" key="10">
    <source>
        <dbReference type="ARBA" id="ARBA00023014"/>
    </source>
</evidence>
<evidence type="ECO:0000256" key="6">
    <source>
        <dbReference type="ARBA" id="ARBA00022679"/>
    </source>
</evidence>
<keyword evidence="14" id="KW-1185">Reference proteome</keyword>
<feature type="domain" description="Radical SAM core" evidence="12">
    <location>
        <begin position="56"/>
        <end position="343"/>
    </location>
</feature>
<evidence type="ECO:0000256" key="1">
    <source>
        <dbReference type="ARBA" id="ARBA00001966"/>
    </source>
</evidence>
<protein>
    <submittedName>
        <fullName evidence="13">23S rRNA methyltransferase, putative</fullName>
    </submittedName>
</protein>
<keyword evidence="6 13" id="KW-0808">Transferase</keyword>
<feature type="region of interest" description="Disordered" evidence="11">
    <location>
        <begin position="134"/>
        <end position="161"/>
    </location>
</feature>
<evidence type="ECO:0000313" key="13">
    <source>
        <dbReference type="EMBL" id="ELR16839.1"/>
    </source>
</evidence>
<keyword evidence="10" id="KW-0411">Iron-sulfur</keyword>
<reference evidence="13 14" key="1">
    <citation type="journal article" date="2013" name="Genome Biol.">
        <title>Genome of Acanthamoeba castellanii highlights extensive lateral gene transfer and early evolution of tyrosine kinase signaling.</title>
        <authorList>
            <person name="Clarke M."/>
            <person name="Lohan A.J."/>
            <person name="Liu B."/>
            <person name="Lagkouvardos I."/>
            <person name="Roy S."/>
            <person name="Zafar N."/>
            <person name="Bertelli C."/>
            <person name="Schilde C."/>
            <person name="Kianianmomeni A."/>
            <person name="Burglin T.R."/>
            <person name="Frech C."/>
            <person name="Turcotte B."/>
            <person name="Kopec K.O."/>
            <person name="Synnott J.M."/>
            <person name="Choo C."/>
            <person name="Paponov I."/>
            <person name="Finkler A."/>
            <person name="Soon Heng Tan C."/>
            <person name="Hutchins A.P."/>
            <person name="Weinmeier T."/>
            <person name="Rattei T."/>
            <person name="Chu J.S."/>
            <person name="Gimenez G."/>
            <person name="Irimia M."/>
            <person name="Rigden D.J."/>
            <person name="Fitzpatrick D.A."/>
            <person name="Lorenzo-Morales J."/>
            <person name="Bateman A."/>
            <person name="Chiu C.H."/>
            <person name="Tang P."/>
            <person name="Hegemann P."/>
            <person name="Fromm H."/>
            <person name="Raoult D."/>
            <person name="Greub G."/>
            <person name="Miranda-Saavedra D."/>
            <person name="Chen N."/>
            <person name="Nash P."/>
            <person name="Ginger M.L."/>
            <person name="Horn M."/>
            <person name="Schaap P."/>
            <person name="Caler L."/>
            <person name="Loftus B."/>
        </authorList>
    </citation>
    <scope>NUCLEOTIDE SEQUENCE [LARGE SCALE GENOMIC DNA]</scope>
    <source>
        <strain evidence="13 14">Neff</strain>
    </source>
</reference>
<evidence type="ECO:0000259" key="12">
    <source>
        <dbReference type="PROSITE" id="PS51918"/>
    </source>
</evidence>
<keyword evidence="4" id="KW-0963">Cytoplasm</keyword>
<keyword evidence="5 13" id="KW-0489">Methyltransferase</keyword>
<accession>L8GUG9</accession>
<dbReference type="Pfam" id="PF04055">
    <property type="entry name" value="Radical_SAM"/>
    <property type="match status" value="1"/>
</dbReference>
<dbReference type="GO" id="GO:0008173">
    <property type="term" value="F:RNA methyltransferase activity"/>
    <property type="evidence" value="ECO:0007669"/>
    <property type="project" value="InterPro"/>
</dbReference>
<evidence type="ECO:0000256" key="7">
    <source>
        <dbReference type="ARBA" id="ARBA00022691"/>
    </source>
</evidence>
<dbReference type="PROSITE" id="PS51918">
    <property type="entry name" value="RADICAL_SAM"/>
    <property type="match status" value="1"/>
</dbReference>
<evidence type="ECO:0000256" key="9">
    <source>
        <dbReference type="ARBA" id="ARBA00023004"/>
    </source>
</evidence>
<dbReference type="GO" id="GO:0070475">
    <property type="term" value="P:rRNA base methylation"/>
    <property type="evidence" value="ECO:0007669"/>
    <property type="project" value="TreeGrafter"/>
</dbReference>
<dbReference type="PANTHER" id="PTHR30544">
    <property type="entry name" value="23S RRNA METHYLTRANSFERASE"/>
    <property type="match status" value="1"/>
</dbReference>
<dbReference type="SFLD" id="SFLDS00029">
    <property type="entry name" value="Radical_SAM"/>
    <property type="match status" value="1"/>
</dbReference>
<gene>
    <name evidence="13" type="ORF">ACA1_383720</name>
</gene>
<dbReference type="GeneID" id="14917463"/>
<dbReference type="RefSeq" id="XP_004338852.1">
    <property type="nucleotide sequence ID" value="XM_004338804.1"/>
</dbReference>
<dbReference type="Gene3D" id="3.20.20.70">
    <property type="entry name" value="Aldolase class I"/>
    <property type="match status" value="2"/>
</dbReference>
<keyword evidence="7" id="KW-0949">S-adenosyl-L-methionine</keyword>
<proteinExistence type="predicted"/>
<dbReference type="OMA" id="GTIKWAM"/>
<dbReference type="SUPFAM" id="SSF102114">
    <property type="entry name" value="Radical SAM enzymes"/>
    <property type="match status" value="1"/>
</dbReference>
<evidence type="ECO:0000256" key="8">
    <source>
        <dbReference type="ARBA" id="ARBA00022723"/>
    </source>
</evidence>
<sequence>MQSIVGIRRELREQLAQRYTLEQGRILTHNTSEDGTRKFLMQFGAGQEIESVFIPESTRGTLCVSSQVGCTLSCSFCHTGTQPVMRNLTTSEILSQIIHAKRVMNDFPTVADIETRKQAIADKRRQMRQKFAEYFGKGKQRQANQPPRKEPNEEHAVPEEPKRTITNIVFMGQGEPFYNYRNVKQAIDIICEPSGISLGQPKITVSTSGVVPNIYRLAADTKVNLAISLHAANNELRDELVPINKQYPLEQLMEACRSFISHKKKRIMFEYVMLKDVNDREEDALELATLLSGFPNSLINLIPFNPWPGTKYECSTNEQIIAFHKTLTERHRLLATIRWPTES</sequence>
<keyword evidence="9" id="KW-0408">Iron</keyword>
<dbReference type="InterPro" id="IPR013785">
    <property type="entry name" value="Aldolase_TIM"/>
</dbReference>
<dbReference type="InterPro" id="IPR040072">
    <property type="entry name" value="Methyltransferase_A"/>
</dbReference>
<dbReference type="PANTHER" id="PTHR30544:SF5">
    <property type="entry name" value="RADICAL SAM CORE DOMAIN-CONTAINING PROTEIN"/>
    <property type="match status" value="1"/>
</dbReference>
<evidence type="ECO:0000313" key="14">
    <source>
        <dbReference type="Proteomes" id="UP000011083"/>
    </source>
</evidence>
<dbReference type="STRING" id="1257118.L8GUG9"/>
<dbReference type="GO" id="GO:0051539">
    <property type="term" value="F:4 iron, 4 sulfur cluster binding"/>
    <property type="evidence" value="ECO:0007669"/>
    <property type="project" value="UniProtKB-KW"/>
</dbReference>
<dbReference type="PIRSF" id="PIRSF006004">
    <property type="entry name" value="CHP00048"/>
    <property type="match status" value="1"/>
</dbReference>
<dbReference type="VEuPathDB" id="AmoebaDB:ACA1_383720"/>
<dbReference type="InterPro" id="IPR007197">
    <property type="entry name" value="rSAM"/>
</dbReference>
<dbReference type="AlphaFoldDB" id="L8GUG9"/>
<evidence type="ECO:0000256" key="3">
    <source>
        <dbReference type="ARBA" id="ARBA00022485"/>
    </source>
</evidence>
<keyword evidence="8" id="KW-0479">Metal-binding</keyword>
<dbReference type="EMBL" id="KB007982">
    <property type="protein sequence ID" value="ELR16839.1"/>
    <property type="molecule type" value="Genomic_DNA"/>
</dbReference>
<evidence type="ECO:0000256" key="5">
    <source>
        <dbReference type="ARBA" id="ARBA00022603"/>
    </source>
</evidence>
<dbReference type="InterPro" id="IPR058240">
    <property type="entry name" value="rSAM_sf"/>
</dbReference>
<name>L8GUG9_ACACF</name>
<dbReference type="GO" id="GO:0005737">
    <property type="term" value="C:cytoplasm"/>
    <property type="evidence" value="ECO:0007669"/>
    <property type="project" value="UniProtKB-SubCell"/>
</dbReference>
<dbReference type="OrthoDB" id="538249at2759"/>
<keyword evidence="3" id="KW-0004">4Fe-4S</keyword>
<dbReference type="Proteomes" id="UP000011083">
    <property type="component" value="Unassembled WGS sequence"/>
</dbReference>